<accession>T0KPR6</accession>
<evidence type="ECO:0000313" key="1">
    <source>
        <dbReference type="EMBL" id="EQB39109.1"/>
    </source>
</evidence>
<sequence>MKEAGFEKITASYSQKGDGIKCDEIIHTTTLSIEIKP</sequence>
<proteinExistence type="predicted"/>
<evidence type="ECO:0000313" key="2">
    <source>
        <dbReference type="Proteomes" id="UP000015520"/>
    </source>
</evidence>
<keyword evidence="2" id="KW-1185">Reference proteome</keyword>
<dbReference type="EMBL" id="AUPZ01000010">
    <property type="protein sequence ID" value="EQB39109.1"/>
    <property type="molecule type" value="Genomic_DNA"/>
</dbReference>
<gene>
    <name evidence="1" type="ORF">M947_08080</name>
</gene>
<dbReference type="AlphaFoldDB" id="T0KPR6"/>
<reference evidence="1 2" key="1">
    <citation type="submission" date="2013-07" db="EMBL/GenBank/DDBJ databases">
        <title>Sulfurimonas hongkongensis AST-10 Genome Sequencing.</title>
        <authorList>
            <person name="Cai L."/>
            <person name="Zhang T."/>
        </authorList>
    </citation>
    <scope>NUCLEOTIDE SEQUENCE [LARGE SCALE GENOMIC DNA]</scope>
    <source>
        <strain evidence="1 2">AST-10</strain>
    </source>
</reference>
<protein>
    <submittedName>
        <fullName evidence="1">Uncharacterized protein</fullName>
    </submittedName>
</protein>
<name>T0KPR6_9BACT</name>
<comment type="caution">
    <text evidence="1">The sequence shown here is derived from an EMBL/GenBank/DDBJ whole genome shotgun (WGS) entry which is preliminary data.</text>
</comment>
<organism evidence="1 2">
    <name type="scientific">Sulfurimonas hongkongensis</name>
    <dbReference type="NCBI Taxonomy" id="1172190"/>
    <lineage>
        <taxon>Bacteria</taxon>
        <taxon>Pseudomonadati</taxon>
        <taxon>Campylobacterota</taxon>
        <taxon>Epsilonproteobacteria</taxon>
        <taxon>Campylobacterales</taxon>
        <taxon>Sulfurimonadaceae</taxon>
        <taxon>Sulfurimonas</taxon>
    </lineage>
</organism>
<dbReference type="Proteomes" id="UP000015520">
    <property type="component" value="Unassembled WGS sequence"/>
</dbReference>
<dbReference type="PATRIC" id="fig|1172190.3.peg.1559"/>